<dbReference type="Proteomes" id="UP000290649">
    <property type="component" value="Unassembled WGS sequence"/>
</dbReference>
<organism evidence="1 2">
    <name type="scientific">Anaerobacillus alkaliphilus</name>
    <dbReference type="NCBI Taxonomy" id="1548597"/>
    <lineage>
        <taxon>Bacteria</taxon>
        <taxon>Bacillati</taxon>
        <taxon>Bacillota</taxon>
        <taxon>Bacilli</taxon>
        <taxon>Bacillales</taxon>
        <taxon>Bacillaceae</taxon>
        <taxon>Anaerobacillus</taxon>
    </lineage>
</organism>
<dbReference type="OrthoDB" id="2934253at2"/>
<evidence type="ECO:0000313" key="1">
    <source>
        <dbReference type="EMBL" id="RXJ02570.1"/>
    </source>
</evidence>
<dbReference type="AlphaFoldDB" id="A0A4Q0VUV6"/>
<sequence length="95" mass="11003">METYNQNAFPPLGIYNHDSLELKNAHEAYDIYVNDEYIGKKLVLTQSEEIDDVVDFLKVQGVENVSTTLDGDHYVIKTENEQHVKDIIEAYLKNR</sequence>
<accession>A0A4Q0VUV6</accession>
<gene>
    <name evidence="1" type="ORF">DS745_06250</name>
</gene>
<reference evidence="1 2" key="1">
    <citation type="journal article" date="2019" name="Int. J. Syst. Evol. Microbiol.">
        <title>Anaerobacillus alkaliphilus sp. nov., a novel alkaliphilic and moderately halophilic bacterium.</title>
        <authorList>
            <person name="Borsodi A.K."/>
            <person name="Aszalos J.M."/>
            <person name="Bihari P."/>
            <person name="Nagy I."/>
            <person name="Schumann P."/>
            <person name="Sproer C."/>
            <person name="Kovacs A.L."/>
            <person name="Boka K."/>
            <person name="Dobosy P."/>
            <person name="Ovari M."/>
            <person name="Szili-Kovacs T."/>
            <person name="Toth E."/>
        </authorList>
    </citation>
    <scope>NUCLEOTIDE SEQUENCE [LARGE SCALE GENOMIC DNA]</scope>
    <source>
        <strain evidence="1 2">B16-10</strain>
    </source>
</reference>
<proteinExistence type="predicted"/>
<comment type="caution">
    <text evidence="1">The sequence shown here is derived from an EMBL/GenBank/DDBJ whole genome shotgun (WGS) entry which is preliminary data.</text>
</comment>
<name>A0A4Q0VUV6_9BACI</name>
<evidence type="ECO:0000313" key="2">
    <source>
        <dbReference type="Proteomes" id="UP000290649"/>
    </source>
</evidence>
<protein>
    <submittedName>
        <fullName evidence="1">Uncharacterized protein</fullName>
    </submittedName>
</protein>
<keyword evidence="2" id="KW-1185">Reference proteome</keyword>
<dbReference type="RefSeq" id="WP_129077415.1">
    <property type="nucleotide sequence ID" value="NZ_QOUX01000023.1"/>
</dbReference>
<dbReference type="EMBL" id="QOUX01000023">
    <property type="protein sequence ID" value="RXJ02570.1"/>
    <property type="molecule type" value="Genomic_DNA"/>
</dbReference>